<dbReference type="InterPro" id="IPR013766">
    <property type="entry name" value="Thioredoxin_domain"/>
</dbReference>
<dbReference type="InterPro" id="IPR041017">
    <property type="entry name" value="Thioredoxin_10"/>
</dbReference>
<dbReference type="InterPro" id="IPR036249">
    <property type="entry name" value="Thioredoxin-like_sf"/>
</dbReference>
<sequence>MTLALAAYLAGVLTILSPCIVPVLPFVLARADRPFLTGTLPLLAGLGAAFVAAAGLAAVGGEVVVRLGAAGRILAFGLLAVFAVSLVSPRASAWLHRPLVRLGEVLSRRAAGPAGAVLPRGVPGSFCLGAATGLLWTPCAGPVLGLVLTAAALNGAGWQTTALLTAYAMGATTALAGAARLGGSVVALIRPHRGLGERLRRVVGAAMIAVLAATALGVDADLLARYPAVGTVAAEDALLTALRIDPARADPARTDPARTDPATAGPAAAPYRSGLPVEGHLPSLAGATHWLNGEPQTVGELRGRVVLIHVWTSSCINCIRTLPFLRAWAERYRAQGLAVIGIHAPEFAFEHDVGTVSAAIRRFALPYPVAVDNAFRLWRGLRNTAWPALYVVDAEGRIRHHQFGEGGYDRSEAAIQDLLAEAAGRRAAADGTTRTCAAGVEAAPDLAHLQSGETYLGSDKAANFASPEGLAPGPRSYSPGRPRSNEWSLTGAWAVEPDHVSLVAPDGGVTVRFRARDLHLVVGPGPDGRPVPFEITLDGAPPGVDHGADAGPDGGGVITETRLYQLVRQSDPARERLFAIRVRGPGARVYAFTFG</sequence>
<name>A0AA37HHG5_9HYPH</name>
<dbReference type="InterPro" id="IPR050553">
    <property type="entry name" value="Thioredoxin_ResA/DsbE_sf"/>
</dbReference>
<proteinExistence type="predicted"/>
<evidence type="ECO:0000259" key="3">
    <source>
        <dbReference type="PROSITE" id="PS51352"/>
    </source>
</evidence>
<dbReference type="AlphaFoldDB" id="A0AA37HHG5"/>
<feature type="transmembrane region" description="Helical" evidence="2">
    <location>
        <begin position="165"/>
        <end position="189"/>
    </location>
</feature>
<feature type="compositionally biased region" description="Basic and acidic residues" evidence="1">
    <location>
        <begin position="249"/>
        <end position="258"/>
    </location>
</feature>
<dbReference type="GO" id="GO:0016491">
    <property type="term" value="F:oxidoreductase activity"/>
    <property type="evidence" value="ECO:0007669"/>
    <property type="project" value="InterPro"/>
</dbReference>
<protein>
    <submittedName>
        <fullName evidence="4">Protein DipZ</fullName>
    </submittedName>
</protein>
<organism evidence="4 5">
    <name type="scientific">Methylobacterium frigidaeris</name>
    <dbReference type="NCBI Taxonomy" id="2038277"/>
    <lineage>
        <taxon>Bacteria</taxon>
        <taxon>Pseudomonadati</taxon>
        <taxon>Pseudomonadota</taxon>
        <taxon>Alphaproteobacteria</taxon>
        <taxon>Hyphomicrobiales</taxon>
        <taxon>Methylobacteriaceae</taxon>
        <taxon>Methylobacterium</taxon>
    </lineage>
</organism>
<dbReference type="Proteomes" id="UP001055286">
    <property type="component" value="Unassembled WGS sequence"/>
</dbReference>
<feature type="domain" description="Thioredoxin" evidence="3">
    <location>
        <begin position="249"/>
        <end position="420"/>
    </location>
</feature>
<dbReference type="Gene3D" id="3.40.30.10">
    <property type="entry name" value="Glutaredoxin"/>
    <property type="match status" value="1"/>
</dbReference>
<keyword evidence="2" id="KW-0472">Membrane</keyword>
<dbReference type="SUPFAM" id="SSF52833">
    <property type="entry name" value="Thioredoxin-like"/>
    <property type="match status" value="1"/>
</dbReference>
<feature type="region of interest" description="Disordered" evidence="1">
    <location>
        <begin position="463"/>
        <end position="485"/>
    </location>
</feature>
<dbReference type="PANTHER" id="PTHR42852">
    <property type="entry name" value="THIOL:DISULFIDE INTERCHANGE PROTEIN DSBE"/>
    <property type="match status" value="1"/>
</dbReference>
<evidence type="ECO:0000313" key="4">
    <source>
        <dbReference type="EMBL" id="GJD65879.1"/>
    </source>
</evidence>
<dbReference type="PROSITE" id="PS51352">
    <property type="entry name" value="THIOREDOXIN_2"/>
    <property type="match status" value="1"/>
</dbReference>
<feature type="transmembrane region" description="Helical" evidence="2">
    <location>
        <begin position="6"/>
        <end position="28"/>
    </location>
</feature>
<dbReference type="InterPro" id="IPR013740">
    <property type="entry name" value="Redoxin"/>
</dbReference>
<keyword evidence="5" id="KW-1185">Reference proteome</keyword>
<feature type="compositionally biased region" description="Low complexity" evidence="1">
    <location>
        <begin position="472"/>
        <end position="482"/>
    </location>
</feature>
<feature type="compositionally biased region" description="Low complexity" evidence="1">
    <location>
        <begin position="259"/>
        <end position="268"/>
    </location>
</feature>
<reference evidence="4" key="1">
    <citation type="journal article" date="2016" name="Front. Microbiol.">
        <title>Genome Sequence of the Piezophilic, Mesophilic Sulfate-Reducing Bacterium Desulfovibrio indicus J2T.</title>
        <authorList>
            <person name="Cao J."/>
            <person name="Maignien L."/>
            <person name="Shao Z."/>
            <person name="Alain K."/>
            <person name="Jebbar M."/>
        </authorList>
    </citation>
    <scope>NUCLEOTIDE SEQUENCE</scope>
    <source>
        <strain evidence="4">JCM 32048</strain>
    </source>
</reference>
<dbReference type="Pfam" id="PF08534">
    <property type="entry name" value="Redoxin"/>
    <property type="match status" value="1"/>
</dbReference>
<feature type="region of interest" description="Disordered" evidence="1">
    <location>
        <begin position="249"/>
        <end position="268"/>
    </location>
</feature>
<reference evidence="4" key="2">
    <citation type="submission" date="2021-08" db="EMBL/GenBank/DDBJ databases">
        <authorList>
            <person name="Tani A."/>
            <person name="Ola A."/>
            <person name="Ogura Y."/>
            <person name="Katsura K."/>
            <person name="Hayashi T."/>
        </authorList>
    </citation>
    <scope>NUCLEOTIDE SEQUENCE</scope>
    <source>
        <strain evidence="4">JCM 32048</strain>
    </source>
</reference>
<gene>
    <name evidence="4" type="primary">dipZ</name>
    <name evidence="4" type="ORF">MPEAHAMD_6075</name>
</gene>
<evidence type="ECO:0000313" key="5">
    <source>
        <dbReference type="Proteomes" id="UP001055286"/>
    </source>
</evidence>
<keyword evidence="2" id="KW-0812">Transmembrane</keyword>
<feature type="transmembrane region" description="Helical" evidence="2">
    <location>
        <begin position="201"/>
        <end position="218"/>
    </location>
</feature>
<dbReference type="Gene3D" id="2.60.120.260">
    <property type="entry name" value="Galactose-binding domain-like"/>
    <property type="match status" value="1"/>
</dbReference>
<evidence type="ECO:0000256" key="2">
    <source>
        <dbReference type="SAM" id="Phobius"/>
    </source>
</evidence>
<dbReference type="EMBL" id="BPQJ01000049">
    <property type="protein sequence ID" value="GJD65879.1"/>
    <property type="molecule type" value="Genomic_DNA"/>
</dbReference>
<comment type="caution">
    <text evidence="4">The sequence shown here is derived from an EMBL/GenBank/DDBJ whole genome shotgun (WGS) entry which is preliminary data.</text>
</comment>
<feature type="transmembrane region" description="Helical" evidence="2">
    <location>
        <begin position="67"/>
        <end position="87"/>
    </location>
</feature>
<dbReference type="Pfam" id="PF17991">
    <property type="entry name" value="Thioredoxin_10"/>
    <property type="match status" value="1"/>
</dbReference>
<evidence type="ECO:0000256" key="1">
    <source>
        <dbReference type="SAM" id="MobiDB-lite"/>
    </source>
</evidence>
<dbReference type="RefSeq" id="WP_238193212.1">
    <property type="nucleotide sequence ID" value="NZ_BPQJ01000049.1"/>
</dbReference>
<keyword evidence="2" id="KW-1133">Transmembrane helix</keyword>
<dbReference type="PANTHER" id="PTHR42852:SF13">
    <property type="entry name" value="PROTEIN DIPZ"/>
    <property type="match status" value="1"/>
</dbReference>
<accession>A0AA37HHG5</accession>
<feature type="transmembrane region" description="Helical" evidence="2">
    <location>
        <begin position="40"/>
        <end position="61"/>
    </location>
</feature>